<accession>A0A0B7H9U9</accession>
<gene>
    <name evidence="2" type="ORF">CCYN2B_310004</name>
</gene>
<sequence length="835" mass="96617">MMRIYFSTLLFFLPFYIFCQTNVSGKVIDEDGNPIPYANVIFPKTTIGTSTDEEGKFSLYSEKKHREIEVSFIGYTTNRVSLNKADVHNLVVVLAEGEILEEVTIIGKPKKALPKKENPAYPILKCIWKNKSKRGLRNSTAYEYKKHYSTELGLNNLDSIFLQTTLGEEYDTIRKILSEKKYKEHFSLPMYLKETIEKVYENNISGKKRVDIQAERSQGIVQEGFGLERISRAFDEFEIYDNSYIILNKPFVGPLSEFGYGTYHYVLSDSISENNRMFYKIHFFPKSDQDLALEGFFTVDSKTFIIKSIEMKTTPKTNINMVRSLFFEKHFAIENDSIYYPIKEIQEGDFTLVTKREDEKGLYVHNEIYFSDVVINKPKPSSFYDEQTVRVSKNQFAKDNSYWNDNATASSHLSKTKTLIQEVGNNRRIKLIADLMDIIGSGYIPAGKYLKFGNLGQIYSRNDIEGGRLRAGFKTYVSTEDRFRSYFYGAYGLRDHKFKYGISAKYLLTHYPRVTFGASFQNDNLQLGSFVMHDDTRLDFSKTTNFIIARGENYYLTHNKKWQSLVSVGLHKNFEVSFFGTHQRTKSTDENHFSIAYKNPENQEILNNYTDFNTGIVLSYTPKRNVYGYGVEQRFGKKLFSTYQIKYTKGVKDVFNSQFNYDKLQLLIQKPIPLFGYGLLLTSVEAGKIFGTVPLTVLSPTPANQSFSTAPNTFILLDYYDFITDTYVNGYFEHHFEGLIFNRIPWIKDTRLRSLIFARFAYGTISDKNKDATVSNVVFNAPNKLYWEYGFGIENIGLGNFRFIRLDFVWRSDFNDVNGVRNPKFGIRLGIAPVF</sequence>
<evidence type="ECO:0000313" key="2">
    <source>
        <dbReference type="EMBL" id="CEN36110.1"/>
    </source>
</evidence>
<protein>
    <recommendedName>
        <fullName evidence="4">Carboxypeptidase-like regulatory domain-containing protein</fullName>
    </recommendedName>
</protein>
<keyword evidence="3" id="KW-1185">Reference proteome</keyword>
<dbReference type="AlphaFoldDB" id="A0A0B7H9U9"/>
<evidence type="ECO:0000256" key="1">
    <source>
        <dbReference type="SAM" id="SignalP"/>
    </source>
</evidence>
<organism evidence="2 3">
    <name type="scientific">Capnocytophaga cynodegmi</name>
    <dbReference type="NCBI Taxonomy" id="28189"/>
    <lineage>
        <taxon>Bacteria</taxon>
        <taxon>Pseudomonadati</taxon>
        <taxon>Bacteroidota</taxon>
        <taxon>Flavobacteriia</taxon>
        <taxon>Flavobacteriales</taxon>
        <taxon>Flavobacteriaceae</taxon>
        <taxon>Capnocytophaga</taxon>
    </lineage>
</organism>
<feature type="signal peptide" evidence="1">
    <location>
        <begin position="1"/>
        <end position="19"/>
    </location>
</feature>
<dbReference type="EMBL" id="CDOD01000025">
    <property type="protein sequence ID" value="CEN36110.1"/>
    <property type="molecule type" value="Genomic_DNA"/>
</dbReference>
<feature type="chain" id="PRO_5002115877" description="Carboxypeptidase-like regulatory domain-containing protein" evidence="1">
    <location>
        <begin position="20"/>
        <end position="835"/>
    </location>
</feature>
<dbReference type="InterPro" id="IPR043741">
    <property type="entry name" value="DUF5686"/>
</dbReference>
<dbReference type="eggNOG" id="COG3203">
    <property type="taxonomic scope" value="Bacteria"/>
</dbReference>
<dbReference type="Pfam" id="PF18939">
    <property type="entry name" value="DUF5686"/>
    <property type="match status" value="1"/>
</dbReference>
<keyword evidence="1" id="KW-0732">Signal</keyword>
<dbReference type="STRING" id="28189.CCYN74_100203"/>
<proteinExistence type="predicted"/>
<dbReference type="Pfam" id="PF13715">
    <property type="entry name" value="CarbopepD_reg_2"/>
    <property type="match status" value="1"/>
</dbReference>
<dbReference type="SUPFAM" id="SSF49464">
    <property type="entry name" value="Carboxypeptidase regulatory domain-like"/>
    <property type="match status" value="1"/>
</dbReference>
<evidence type="ECO:0000313" key="3">
    <source>
        <dbReference type="Proteomes" id="UP000038055"/>
    </source>
</evidence>
<evidence type="ECO:0008006" key="4">
    <source>
        <dbReference type="Google" id="ProtNLM"/>
    </source>
</evidence>
<reference evidence="3" key="1">
    <citation type="submission" date="2015-01" db="EMBL/GenBank/DDBJ databases">
        <authorList>
            <person name="MANFREDI Pablo"/>
        </authorList>
    </citation>
    <scope>NUCLEOTIDE SEQUENCE [LARGE SCALE GENOMIC DNA]</scope>
    <source>
        <strain evidence="3">Ccyn2B</strain>
    </source>
</reference>
<dbReference type="Gene3D" id="2.60.40.1120">
    <property type="entry name" value="Carboxypeptidase-like, regulatory domain"/>
    <property type="match status" value="1"/>
</dbReference>
<name>A0A0B7H9U9_9FLAO</name>
<dbReference type="Proteomes" id="UP000038055">
    <property type="component" value="Unassembled WGS sequence"/>
</dbReference>
<dbReference type="InterPro" id="IPR008969">
    <property type="entry name" value="CarboxyPept-like_regulatory"/>
</dbReference>